<name>R0G6Z1_9BRAS</name>
<feature type="compositionally biased region" description="Polar residues" evidence="1">
    <location>
        <begin position="67"/>
        <end position="77"/>
    </location>
</feature>
<dbReference type="AlphaFoldDB" id="R0G6Z1"/>
<gene>
    <name evidence="2" type="ORF">CARUB_v10014392mg</name>
</gene>
<feature type="region of interest" description="Disordered" evidence="1">
    <location>
        <begin position="246"/>
        <end position="268"/>
    </location>
</feature>
<keyword evidence="3" id="KW-1185">Reference proteome</keyword>
<dbReference type="InterPro" id="IPR014807">
    <property type="entry name" value="Coa1"/>
</dbReference>
<dbReference type="Pfam" id="PF08695">
    <property type="entry name" value="Coa1"/>
    <property type="match status" value="1"/>
</dbReference>
<evidence type="ECO:0000313" key="3">
    <source>
        <dbReference type="Proteomes" id="UP000029121"/>
    </source>
</evidence>
<dbReference type="PANTHER" id="PTHR35114:SF1">
    <property type="entry name" value="CYTOCHROME OXIDASE COMPLEX ASSEMBLY PROTEIN"/>
    <property type="match status" value="1"/>
</dbReference>
<accession>R0G6Z1</accession>
<dbReference type="EMBL" id="KB870807">
    <property type="protein sequence ID" value="EOA31226.1"/>
    <property type="molecule type" value="Genomic_DNA"/>
</dbReference>
<organism evidence="2 3">
    <name type="scientific">Capsella rubella</name>
    <dbReference type="NCBI Taxonomy" id="81985"/>
    <lineage>
        <taxon>Eukaryota</taxon>
        <taxon>Viridiplantae</taxon>
        <taxon>Streptophyta</taxon>
        <taxon>Embryophyta</taxon>
        <taxon>Tracheophyta</taxon>
        <taxon>Spermatophyta</taxon>
        <taxon>Magnoliopsida</taxon>
        <taxon>eudicotyledons</taxon>
        <taxon>Gunneridae</taxon>
        <taxon>Pentapetalae</taxon>
        <taxon>rosids</taxon>
        <taxon>malvids</taxon>
        <taxon>Brassicales</taxon>
        <taxon>Brassicaceae</taxon>
        <taxon>Camelineae</taxon>
        <taxon>Capsella</taxon>
    </lineage>
</organism>
<evidence type="ECO:0000256" key="1">
    <source>
        <dbReference type="SAM" id="MobiDB-lite"/>
    </source>
</evidence>
<feature type="compositionally biased region" description="Basic and acidic residues" evidence="1">
    <location>
        <begin position="255"/>
        <end position="268"/>
    </location>
</feature>
<sequence length="268" mass="29755">MLYLQNREDDQIPKKSHLRIYEKPQTHEKKRKQRRAIEGKSSNRKKRNLNVVGCKTQNPTDLRESRSSGSNQRFGSNSSEIHLSKMFARRFTSFFKGSSSTSSSDKAGTLGSFGRKAVSFVLITVTGGVALSALDDLSIYRGCSSKAMEKVMNSKAMIEAIGEPIEKGPWYNASLAVSQQRHSVSCSFPVIGPQGSGILHLKAVRNGEDSMFGFLQQRDWDILIMDALVHVPSNEGPQQTLRINVSNMLDPPPVTEDKPSKPQEPEKS</sequence>
<dbReference type="Proteomes" id="UP000029121">
    <property type="component" value="Unassembled WGS sequence"/>
</dbReference>
<evidence type="ECO:0008006" key="4">
    <source>
        <dbReference type="Google" id="ProtNLM"/>
    </source>
</evidence>
<dbReference type="STRING" id="81985.R0G6Z1"/>
<dbReference type="eggNOG" id="ENOG502QSN8">
    <property type="taxonomic scope" value="Eukaryota"/>
</dbReference>
<reference evidence="3" key="1">
    <citation type="journal article" date="2013" name="Nat. Genet.">
        <title>The Capsella rubella genome and the genomic consequences of rapid mating system evolution.</title>
        <authorList>
            <person name="Slotte T."/>
            <person name="Hazzouri K.M."/>
            <person name="Agren J.A."/>
            <person name="Koenig D."/>
            <person name="Maumus F."/>
            <person name="Guo Y.L."/>
            <person name="Steige K."/>
            <person name="Platts A.E."/>
            <person name="Escobar J.S."/>
            <person name="Newman L.K."/>
            <person name="Wang W."/>
            <person name="Mandakova T."/>
            <person name="Vello E."/>
            <person name="Smith L.M."/>
            <person name="Henz S.R."/>
            <person name="Steffen J."/>
            <person name="Takuno S."/>
            <person name="Brandvain Y."/>
            <person name="Coop G."/>
            <person name="Andolfatto P."/>
            <person name="Hu T.T."/>
            <person name="Blanchette M."/>
            <person name="Clark R.M."/>
            <person name="Quesneville H."/>
            <person name="Nordborg M."/>
            <person name="Gaut B.S."/>
            <person name="Lysak M.A."/>
            <person name="Jenkins J."/>
            <person name="Grimwood J."/>
            <person name="Chapman J."/>
            <person name="Prochnik S."/>
            <person name="Shu S."/>
            <person name="Rokhsar D."/>
            <person name="Schmutz J."/>
            <person name="Weigel D."/>
            <person name="Wright S.I."/>
        </authorList>
    </citation>
    <scope>NUCLEOTIDE SEQUENCE [LARGE SCALE GENOMIC DNA]</scope>
    <source>
        <strain evidence="3">cv. Monte Gargano</strain>
    </source>
</reference>
<feature type="region of interest" description="Disordered" evidence="1">
    <location>
        <begin position="1"/>
        <end position="77"/>
    </location>
</feature>
<feature type="compositionally biased region" description="Basic and acidic residues" evidence="1">
    <location>
        <begin position="1"/>
        <end position="27"/>
    </location>
</feature>
<dbReference type="PANTHER" id="PTHR35114">
    <property type="entry name" value="CYTOCHROME OXIDASE COMPLEX ASSEMBLY PROTEIN"/>
    <property type="match status" value="1"/>
</dbReference>
<evidence type="ECO:0000313" key="2">
    <source>
        <dbReference type="EMBL" id="EOA31226.1"/>
    </source>
</evidence>
<proteinExistence type="predicted"/>
<protein>
    <recommendedName>
        <fullName evidence="4">Mitochondrial import inner membrane translocase subunit Tim21</fullName>
    </recommendedName>
</protein>